<evidence type="ECO:0000313" key="2">
    <source>
        <dbReference type="EMBL" id="CAA9338551.1"/>
    </source>
</evidence>
<evidence type="ECO:0000259" key="1">
    <source>
        <dbReference type="Pfam" id="PF07179"/>
    </source>
</evidence>
<reference evidence="2" key="1">
    <citation type="submission" date="2020-02" db="EMBL/GenBank/DDBJ databases">
        <authorList>
            <person name="Meier V. D."/>
        </authorList>
    </citation>
    <scope>NUCLEOTIDE SEQUENCE</scope>
    <source>
        <strain evidence="2">AVDCRST_MAG07</strain>
    </source>
</reference>
<gene>
    <name evidence="2" type="ORF">AVDCRST_MAG07-2236</name>
</gene>
<protein>
    <recommendedName>
        <fullName evidence="1">SseB protein N-terminal domain-containing protein</fullName>
    </recommendedName>
</protein>
<sequence length="267" mass="26297">MSDTGAAPPRSVGDTGGADPRLAAALARLTATPGTAARAEVLAALVGARVFAPVTARSTAEHVEEHTGLRAESSAEMVLLSLVGSAGGRAVPLFVDAAGAVSFRAGARPVPLPGPDACAAALQDGAAGVLLDPPGAALALTGPELQELALGRVPVAGAPLSTARTTAPLTAPSDADPDLLARVADALQGEPVQAARLLQGPDGPVLGVVPQAPLDAAALAALAARVLPSVGVADLALAVVAPGGPGLAVPLRQAPGRRSWWRLRPDR</sequence>
<accession>A0A6J4LUL8</accession>
<dbReference type="AlphaFoldDB" id="A0A6J4LUL8"/>
<dbReference type="InterPro" id="IPR009839">
    <property type="entry name" value="SseB_N"/>
</dbReference>
<dbReference type="Pfam" id="PF07179">
    <property type="entry name" value="SseB"/>
    <property type="match status" value="1"/>
</dbReference>
<name>A0A6J4LUL8_9ACTN</name>
<dbReference type="EMBL" id="CADCUB010000108">
    <property type="protein sequence ID" value="CAA9338551.1"/>
    <property type="molecule type" value="Genomic_DNA"/>
</dbReference>
<proteinExistence type="predicted"/>
<feature type="domain" description="SseB protein N-terminal" evidence="1">
    <location>
        <begin position="22"/>
        <end position="146"/>
    </location>
</feature>
<organism evidence="2">
    <name type="scientific">uncultured Frankineae bacterium</name>
    <dbReference type="NCBI Taxonomy" id="437475"/>
    <lineage>
        <taxon>Bacteria</taxon>
        <taxon>Bacillati</taxon>
        <taxon>Actinomycetota</taxon>
        <taxon>Actinomycetes</taxon>
        <taxon>Frankiales</taxon>
        <taxon>environmental samples</taxon>
    </lineage>
</organism>